<proteinExistence type="predicted"/>
<evidence type="ECO:0000313" key="2">
    <source>
        <dbReference type="EMBL" id="GGY79067.1"/>
    </source>
</evidence>
<dbReference type="InterPro" id="IPR004675">
    <property type="entry name" value="AhpD_core"/>
</dbReference>
<dbReference type="EMBL" id="BMYZ01000002">
    <property type="protein sequence ID" value="GGY79067.1"/>
    <property type="molecule type" value="Genomic_DNA"/>
</dbReference>
<dbReference type="NCBIfam" id="TIGR00778">
    <property type="entry name" value="ahpD_dom"/>
    <property type="match status" value="1"/>
</dbReference>
<dbReference type="RefSeq" id="WP_189419063.1">
    <property type="nucleotide sequence ID" value="NZ_BMYZ01000002.1"/>
</dbReference>
<organism evidence="2 3">
    <name type="scientific">Cellvibrio zantedeschiae</name>
    <dbReference type="NCBI Taxonomy" id="1237077"/>
    <lineage>
        <taxon>Bacteria</taxon>
        <taxon>Pseudomonadati</taxon>
        <taxon>Pseudomonadota</taxon>
        <taxon>Gammaproteobacteria</taxon>
        <taxon>Cellvibrionales</taxon>
        <taxon>Cellvibrionaceae</taxon>
        <taxon>Cellvibrio</taxon>
    </lineage>
</organism>
<accession>A0ABQ3B680</accession>
<feature type="domain" description="Carboxymuconolactone decarboxylase-like" evidence="1">
    <location>
        <begin position="16"/>
        <end position="98"/>
    </location>
</feature>
<name>A0ABQ3B680_9GAMM</name>
<dbReference type="Proteomes" id="UP000619761">
    <property type="component" value="Unassembled WGS sequence"/>
</dbReference>
<dbReference type="InterPro" id="IPR003779">
    <property type="entry name" value="CMD-like"/>
</dbReference>
<comment type="caution">
    <text evidence="2">The sequence shown here is derived from an EMBL/GenBank/DDBJ whole genome shotgun (WGS) entry which is preliminary data.</text>
</comment>
<keyword evidence="3" id="KW-1185">Reference proteome</keyword>
<dbReference type="Gene3D" id="1.20.1290.10">
    <property type="entry name" value="AhpD-like"/>
    <property type="match status" value="1"/>
</dbReference>
<gene>
    <name evidence="2" type="ORF">GCM10011613_24820</name>
</gene>
<protein>
    <submittedName>
        <fullName evidence="2">Alkyl hydroperoxide reductase AhpD</fullName>
    </submittedName>
</protein>
<dbReference type="PANTHER" id="PTHR34846">
    <property type="entry name" value="4-CARBOXYMUCONOLACTONE DECARBOXYLASE FAMILY PROTEIN (AFU_ORTHOLOGUE AFUA_6G11590)"/>
    <property type="match status" value="1"/>
</dbReference>
<dbReference type="PANTHER" id="PTHR34846:SF10">
    <property type="entry name" value="CYTOPLASMIC PROTEIN"/>
    <property type="match status" value="1"/>
</dbReference>
<evidence type="ECO:0000259" key="1">
    <source>
        <dbReference type="Pfam" id="PF02627"/>
    </source>
</evidence>
<dbReference type="Pfam" id="PF02627">
    <property type="entry name" value="CMD"/>
    <property type="match status" value="1"/>
</dbReference>
<reference evidence="3" key="1">
    <citation type="journal article" date="2019" name="Int. J. Syst. Evol. Microbiol.">
        <title>The Global Catalogue of Microorganisms (GCM) 10K type strain sequencing project: providing services to taxonomists for standard genome sequencing and annotation.</title>
        <authorList>
            <consortium name="The Broad Institute Genomics Platform"/>
            <consortium name="The Broad Institute Genome Sequencing Center for Infectious Disease"/>
            <person name="Wu L."/>
            <person name="Ma J."/>
        </authorList>
    </citation>
    <scope>NUCLEOTIDE SEQUENCE [LARGE SCALE GENOMIC DNA]</scope>
    <source>
        <strain evidence="3">KCTC 32239</strain>
    </source>
</reference>
<dbReference type="InterPro" id="IPR029032">
    <property type="entry name" value="AhpD-like"/>
</dbReference>
<sequence>MSNTAQPRLNYAAQLPELLQKLQEFSMAIVKSGHIEPLLSHLVDIRASQLNGCAFCLDMHVKEAKLHGERELRLHHVSIWRESPLFNAKECAALALTEALTQIAPDGISDELYAKAREQFDEKELTALVFRIMGINAWNRANVAFRTTPGTLDKMFGLDKAGLV</sequence>
<dbReference type="SUPFAM" id="SSF69118">
    <property type="entry name" value="AhpD-like"/>
    <property type="match status" value="1"/>
</dbReference>
<evidence type="ECO:0000313" key="3">
    <source>
        <dbReference type="Proteomes" id="UP000619761"/>
    </source>
</evidence>